<comment type="caution">
    <text evidence="6">The sequence shown here is derived from an EMBL/GenBank/DDBJ whole genome shotgun (WGS) entry which is preliminary data.</text>
</comment>
<dbReference type="InterPro" id="IPR036049">
    <property type="entry name" value="Ribosomal_uL29_sf"/>
</dbReference>
<sequence>KVKNIREIRHLKKGIAQILTILKEKK</sequence>
<dbReference type="GO" id="GO:1990904">
    <property type="term" value="C:ribonucleoprotein complex"/>
    <property type="evidence" value="ECO:0007669"/>
    <property type="project" value="UniProtKB-KW"/>
</dbReference>
<dbReference type="InterPro" id="IPR001854">
    <property type="entry name" value="Ribosomal_uL29"/>
</dbReference>
<evidence type="ECO:0000256" key="5">
    <source>
        <dbReference type="ARBA" id="ARBA00035476"/>
    </source>
</evidence>
<keyword evidence="2" id="KW-0689">Ribosomal protein</keyword>
<name>A0A0G1X911_9BACT</name>
<dbReference type="AlphaFoldDB" id="A0A0G1X911"/>
<feature type="non-terminal residue" evidence="6">
    <location>
        <position position="1"/>
    </location>
</feature>
<dbReference type="Pfam" id="PF00831">
    <property type="entry name" value="Ribosomal_L29"/>
    <property type="match status" value="1"/>
</dbReference>
<evidence type="ECO:0000256" key="2">
    <source>
        <dbReference type="ARBA" id="ARBA00022980"/>
    </source>
</evidence>
<protein>
    <recommendedName>
        <fullName evidence="4">Large ribosomal subunit protein uL29</fullName>
    </recommendedName>
    <alternativeName>
        <fullName evidence="5">50S ribosomal protein L29</fullName>
    </alternativeName>
</protein>
<gene>
    <name evidence="6" type="ORF">UY23_C0006G0064</name>
</gene>
<accession>A0A0G1X911</accession>
<evidence type="ECO:0000256" key="1">
    <source>
        <dbReference type="ARBA" id="ARBA00009254"/>
    </source>
</evidence>
<dbReference type="GO" id="GO:0005840">
    <property type="term" value="C:ribosome"/>
    <property type="evidence" value="ECO:0007669"/>
    <property type="project" value="UniProtKB-KW"/>
</dbReference>
<dbReference type="Proteomes" id="UP000034956">
    <property type="component" value="Unassembled WGS sequence"/>
</dbReference>
<organism evidence="6 7">
    <name type="scientific">Candidatus Jorgensenbacteria bacterium GW2011_GWA1_48_11</name>
    <dbReference type="NCBI Taxonomy" id="1618660"/>
    <lineage>
        <taxon>Bacteria</taxon>
        <taxon>Candidatus Joergenseniibacteriota</taxon>
    </lineage>
</organism>
<evidence type="ECO:0000256" key="4">
    <source>
        <dbReference type="ARBA" id="ARBA00035204"/>
    </source>
</evidence>
<dbReference type="SUPFAM" id="SSF46561">
    <property type="entry name" value="Ribosomal protein L29 (L29p)"/>
    <property type="match status" value="1"/>
</dbReference>
<dbReference type="GO" id="GO:0006412">
    <property type="term" value="P:translation"/>
    <property type="evidence" value="ECO:0007669"/>
    <property type="project" value="InterPro"/>
</dbReference>
<reference evidence="6 7" key="1">
    <citation type="journal article" date="2015" name="Nature">
        <title>rRNA introns, odd ribosomes, and small enigmatic genomes across a large radiation of phyla.</title>
        <authorList>
            <person name="Brown C.T."/>
            <person name="Hug L.A."/>
            <person name="Thomas B.C."/>
            <person name="Sharon I."/>
            <person name="Castelle C.J."/>
            <person name="Singh A."/>
            <person name="Wilkins M.J."/>
            <person name="Williams K.H."/>
            <person name="Banfield J.F."/>
        </authorList>
    </citation>
    <scope>NUCLEOTIDE SEQUENCE [LARGE SCALE GENOMIC DNA]</scope>
</reference>
<evidence type="ECO:0000313" key="6">
    <source>
        <dbReference type="EMBL" id="KKU90855.1"/>
    </source>
</evidence>
<dbReference type="Gene3D" id="1.10.287.310">
    <property type="match status" value="1"/>
</dbReference>
<evidence type="ECO:0000256" key="3">
    <source>
        <dbReference type="ARBA" id="ARBA00023274"/>
    </source>
</evidence>
<dbReference type="EMBL" id="LCPF01000006">
    <property type="protein sequence ID" value="KKU90855.1"/>
    <property type="molecule type" value="Genomic_DNA"/>
</dbReference>
<dbReference type="GO" id="GO:0003735">
    <property type="term" value="F:structural constituent of ribosome"/>
    <property type="evidence" value="ECO:0007669"/>
    <property type="project" value="InterPro"/>
</dbReference>
<dbReference type="NCBIfam" id="TIGR00012">
    <property type="entry name" value="L29"/>
    <property type="match status" value="1"/>
</dbReference>
<evidence type="ECO:0000313" key="7">
    <source>
        <dbReference type="Proteomes" id="UP000034956"/>
    </source>
</evidence>
<comment type="similarity">
    <text evidence="1">Belongs to the universal ribosomal protein uL29 family.</text>
</comment>
<proteinExistence type="inferred from homology"/>
<keyword evidence="3" id="KW-0687">Ribonucleoprotein</keyword>